<keyword evidence="2 4" id="KW-0012">Acyltransferase</keyword>
<evidence type="ECO:0000256" key="2">
    <source>
        <dbReference type="ARBA" id="ARBA00023315"/>
    </source>
</evidence>
<organism evidence="4 5">
    <name type="scientific">Pilimelia anulata</name>
    <dbReference type="NCBI Taxonomy" id="53371"/>
    <lineage>
        <taxon>Bacteria</taxon>
        <taxon>Bacillati</taxon>
        <taxon>Actinomycetota</taxon>
        <taxon>Actinomycetes</taxon>
        <taxon>Micromonosporales</taxon>
        <taxon>Micromonosporaceae</taxon>
        <taxon>Pilimelia</taxon>
    </lineage>
</organism>
<proteinExistence type="predicted"/>
<name>A0A8J3BJT7_9ACTN</name>
<dbReference type="GO" id="GO:0006654">
    <property type="term" value="P:phosphatidic acid biosynthetic process"/>
    <property type="evidence" value="ECO:0007669"/>
    <property type="project" value="TreeGrafter"/>
</dbReference>
<dbReference type="Pfam" id="PF01553">
    <property type="entry name" value="Acyltransferase"/>
    <property type="match status" value="1"/>
</dbReference>
<dbReference type="PANTHER" id="PTHR10434:SF11">
    <property type="entry name" value="1-ACYL-SN-GLYCEROL-3-PHOSPHATE ACYLTRANSFERASE"/>
    <property type="match status" value="1"/>
</dbReference>
<dbReference type="InterPro" id="IPR002123">
    <property type="entry name" value="Plipid/glycerol_acylTrfase"/>
</dbReference>
<dbReference type="EMBL" id="BMQB01000012">
    <property type="protein sequence ID" value="GGK08553.1"/>
    <property type="molecule type" value="Genomic_DNA"/>
</dbReference>
<comment type="caution">
    <text evidence="4">The sequence shown here is derived from an EMBL/GenBank/DDBJ whole genome shotgun (WGS) entry which is preliminary data.</text>
</comment>
<protein>
    <submittedName>
        <fullName evidence="4">1-acyl-sn-glycerol-3-phosphate acyltransferase</fullName>
    </submittedName>
</protein>
<gene>
    <name evidence="4" type="primary">plsC</name>
    <name evidence="4" type="ORF">GCM10010123_43070</name>
</gene>
<feature type="domain" description="Phospholipid/glycerol acyltransferase" evidence="3">
    <location>
        <begin position="44"/>
        <end position="162"/>
    </location>
</feature>
<dbReference type="SUPFAM" id="SSF69593">
    <property type="entry name" value="Glycerol-3-phosphate (1)-acyltransferase"/>
    <property type="match status" value="1"/>
</dbReference>
<dbReference type="GO" id="GO:0003841">
    <property type="term" value="F:1-acylglycerol-3-phosphate O-acyltransferase activity"/>
    <property type="evidence" value="ECO:0007669"/>
    <property type="project" value="TreeGrafter"/>
</dbReference>
<sequence length="263" mass="27631">MSGAGRPRDRAPWVWRVAMVAARLLVALVGRLRVSGGVRVSGPVLLAANHVGPADPVVLVAAAARLGLAPRIMATGGVFRAPVLGWLMRRSGHVRVDRRSAAVRESLAAAGVVLASGASVLVYPEGRIGLDPGLWPERGKTGAARLALAAGVPVVPVAQWGAHEVLPYGVPRRLLRTVGRAVWRRPVLRVHVGEPVDLSGCVAGDRGDAARATELIVEAIARELVPLRVAEPVVPRWVDPTRPVSVARSRRVRSVGDGGVAGR</sequence>
<evidence type="ECO:0000259" key="3">
    <source>
        <dbReference type="SMART" id="SM00563"/>
    </source>
</evidence>
<keyword evidence="1" id="KW-0808">Transferase</keyword>
<evidence type="ECO:0000313" key="5">
    <source>
        <dbReference type="Proteomes" id="UP000649739"/>
    </source>
</evidence>
<reference evidence="4" key="1">
    <citation type="journal article" date="2014" name="Int. J. Syst. Evol. Microbiol.">
        <title>Complete genome sequence of Corynebacterium casei LMG S-19264T (=DSM 44701T), isolated from a smear-ripened cheese.</title>
        <authorList>
            <consortium name="US DOE Joint Genome Institute (JGI-PGF)"/>
            <person name="Walter F."/>
            <person name="Albersmeier A."/>
            <person name="Kalinowski J."/>
            <person name="Ruckert C."/>
        </authorList>
    </citation>
    <scope>NUCLEOTIDE SEQUENCE</scope>
    <source>
        <strain evidence="4">JCM 3090</strain>
    </source>
</reference>
<accession>A0A8J3BJT7</accession>
<keyword evidence="5" id="KW-1185">Reference proteome</keyword>
<dbReference type="CDD" id="cd07989">
    <property type="entry name" value="LPLAT_AGPAT-like"/>
    <property type="match status" value="1"/>
</dbReference>
<evidence type="ECO:0000313" key="4">
    <source>
        <dbReference type="EMBL" id="GGK08553.1"/>
    </source>
</evidence>
<dbReference type="AlphaFoldDB" id="A0A8J3BJT7"/>
<dbReference type="PANTHER" id="PTHR10434">
    <property type="entry name" value="1-ACYL-SN-GLYCEROL-3-PHOSPHATE ACYLTRANSFERASE"/>
    <property type="match status" value="1"/>
</dbReference>
<evidence type="ECO:0000256" key="1">
    <source>
        <dbReference type="ARBA" id="ARBA00022679"/>
    </source>
</evidence>
<reference evidence="4" key="2">
    <citation type="submission" date="2020-09" db="EMBL/GenBank/DDBJ databases">
        <authorList>
            <person name="Sun Q."/>
            <person name="Ohkuma M."/>
        </authorList>
    </citation>
    <scope>NUCLEOTIDE SEQUENCE</scope>
    <source>
        <strain evidence="4">JCM 3090</strain>
    </source>
</reference>
<dbReference type="SMART" id="SM00563">
    <property type="entry name" value="PlsC"/>
    <property type="match status" value="1"/>
</dbReference>
<dbReference type="GO" id="GO:0005886">
    <property type="term" value="C:plasma membrane"/>
    <property type="evidence" value="ECO:0007669"/>
    <property type="project" value="TreeGrafter"/>
</dbReference>
<dbReference type="Proteomes" id="UP000649739">
    <property type="component" value="Unassembled WGS sequence"/>
</dbReference>